<protein>
    <submittedName>
        <fullName evidence="4">Polysaccharide deacetylase family protein</fullName>
    </submittedName>
</protein>
<keyword evidence="2" id="KW-0732">Signal</keyword>
<dbReference type="SUPFAM" id="SSF88713">
    <property type="entry name" value="Glycoside hydrolase/deacetylase"/>
    <property type="match status" value="1"/>
</dbReference>
<dbReference type="PROSITE" id="PS51677">
    <property type="entry name" value="NODB"/>
    <property type="match status" value="1"/>
</dbReference>
<keyword evidence="5" id="KW-1185">Reference proteome</keyword>
<dbReference type="Pfam" id="PF01522">
    <property type="entry name" value="Polysacc_deac_1"/>
    <property type="match status" value="1"/>
</dbReference>
<evidence type="ECO:0000313" key="5">
    <source>
        <dbReference type="Proteomes" id="UP000677305"/>
    </source>
</evidence>
<dbReference type="AlphaFoldDB" id="A0A8J8MCB6"/>
<dbReference type="KEGG" id="vgu:HYG85_15135"/>
<dbReference type="Gene3D" id="3.20.20.370">
    <property type="entry name" value="Glycoside hydrolase/deacetylase"/>
    <property type="match status" value="1"/>
</dbReference>
<evidence type="ECO:0000259" key="3">
    <source>
        <dbReference type="PROSITE" id="PS51677"/>
    </source>
</evidence>
<evidence type="ECO:0000256" key="2">
    <source>
        <dbReference type="ARBA" id="ARBA00022729"/>
    </source>
</evidence>
<accession>A0A8J8MCB6</accession>
<dbReference type="InterPro" id="IPR002509">
    <property type="entry name" value="NODB_dom"/>
</dbReference>
<gene>
    <name evidence="4" type="ORF">HYG85_15135</name>
</gene>
<comment type="subcellular location">
    <subcellularLocation>
        <location evidence="1">Secreted</location>
    </subcellularLocation>
</comment>
<dbReference type="RefSeq" id="WP_212690384.1">
    <property type="nucleotide sequence ID" value="NZ_CP058561.1"/>
</dbReference>
<dbReference type="Proteomes" id="UP000677305">
    <property type="component" value="Chromosome"/>
</dbReference>
<proteinExistence type="predicted"/>
<dbReference type="InterPro" id="IPR051398">
    <property type="entry name" value="Polysacch_Deacetylase"/>
</dbReference>
<evidence type="ECO:0000256" key="1">
    <source>
        <dbReference type="ARBA" id="ARBA00004613"/>
    </source>
</evidence>
<reference evidence="4 5" key="1">
    <citation type="submission" date="2020-07" db="EMBL/GenBank/DDBJ databases">
        <title>Vallitalea guaymasensis genome.</title>
        <authorList>
            <person name="Postec A."/>
        </authorList>
    </citation>
    <scope>NUCLEOTIDE SEQUENCE [LARGE SCALE GENOMIC DNA]</scope>
    <source>
        <strain evidence="4 5">Ra1766G1</strain>
    </source>
</reference>
<dbReference type="EMBL" id="CP058561">
    <property type="protein sequence ID" value="QUH30178.1"/>
    <property type="molecule type" value="Genomic_DNA"/>
</dbReference>
<dbReference type="PANTHER" id="PTHR34216">
    <property type="match status" value="1"/>
</dbReference>
<sequence length="216" mass="25225">MESNKKKAVIFSYDDGVTNDRRLVELFNKYNLKGTFHLNSGKLDTEGHLNSAEIKTLFQGHEVSAHSLTHPWLTKLTKEQIFEEMNTDKTNLEALIDYEVKGMSYPYGAYDDKTLEVLNELGIQYGRTTRSTLDFTIPKDFLKLHPTCHHSRLGQVIDQFLEDEKAQLLYVWGHSYEFDTEESWEQLEKLLKKLSRDDIWSTTNIEFVSYILNNTF</sequence>
<name>A0A8J8MCB6_9FIRM</name>
<feature type="domain" description="NodB homology" evidence="3">
    <location>
        <begin position="7"/>
        <end position="202"/>
    </location>
</feature>
<dbReference type="GO" id="GO:0005975">
    <property type="term" value="P:carbohydrate metabolic process"/>
    <property type="evidence" value="ECO:0007669"/>
    <property type="project" value="InterPro"/>
</dbReference>
<dbReference type="InterPro" id="IPR011330">
    <property type="entry name" value="Glyco_hydro/deAcase_b/a-brl"/>
</dbReference>
<evidence type="ECO:0000313" key="4">
    <source>
        <dbReference type="EMBL" id="QUH30178.1"/>
    </source>
</evidence>
<dbReference type="GO" id="GO:0005576">
    <property type="term" value="C:extracellular region"/>
    <property type="evidence" value="ECO:0007669"/>
    <property type="project" value="UniProtKB-SubCell"/>
</dbReference>
<organism evidence="4 5">
    <name type="scientific">Vallitalea guaymasensis</name>
    <dbReference type="NCBI Taxonomy" id="1185412"/>
    <lineage>
        <taxon>Bacteria</taxon>
        <taxon>Bacillati</taxon>
        <taxon>Bacillota</taxon>
        <taxon>Clostridia</taxon>
        <taxon>Lachnospirales</taxon>
        <taxon>Vallitaleaceae</taxon>
        <taxon>Vallitalea</taxon>
    </lineage>
</organism>
<dbReference type="GO" id="GO:0016810">
    <property type="term" value="F:hydrolase activity, acting on carbon-nitrogen (but not peptide) bonds"/>
    <property type="evidence" value="ECO:0007669"/>
    <property type="project" value="InterPro"/>
</dbReference>
<dbReference type="CDD" id="cd10967">
    <property type="entry name" value="CE4_GLA_like_6s"/>
    <property type="match status" value="1"/>
</dbReference>
<dbReference type="PANTHER" id="PTHR34216:SF3">
    <property type="entry name" value="POLY-BETA-1,6-N-ACETYL-D-GLUCOSAMINE N-DEACETYLASE"/>
    <property type="match status" value="1"/>
</dbReference>